<evidence type="ECO:0000256" key="1">
    <source>
        <dbReference type="SAM" id="SignalP"/>
    </source>
</evidence>
<feature type="signal peptide" evidence="1">
    <location>
        <begin position="1"/>
        <end position="19"/>
    </location>
</feature>
<dbReference type="EMBL" id="DVIU01000153">
    <property type="protein sequence ID" value="HIS36505.1"/>
    <property type="molecule type" value="Genomic_DNA"/>
</dbReference>
<protein>
    <submittedName>
        <fullName evidence="2">Uncharacterized protein</fullName>
    </submittedName>
</protein>
<comment type="caution">
    <text evidence="2">The sequence shown here is derived from an EMBL/GenBank/DDBJ whole genome shotgun (WGS) entry which is preliminary data.</text>
</comment>
<evidence type="ECO:0000313" key="2">
    <source>
        <dbReference type="EMBL" id="HIS36505.1"/>
    </source>
</evidence>
<proteinExistence type="predicted"/>
<gene>
    <name evidence="2" type="ORF">IAC10_07735</name>
</gene>
<dbReference type="Proteomes" id="UP000823928">
    <property type="component" value="Unassembled WGS sequence"/>
</dbReference>
<dbReference type="AlphaFoldDB" id="A0A9D1EZ22"/>
<accession>A0A9D1EZ22</accession>
<feature type="chain" id="PRO_5039586014" evidence="1">
    <location>
        <begin position="20"/>
        <end position="187"/>
    </location>
</feature>
<name>A0A9D1EZ22_9BACT</name>
<evidence type="ECO:0000313" key="3">
    <source>
        <dbReference type="Proteomes" id="UP000823928"/>
    </source>
</evidence>
<reference evidence="2" key="2">
    <citation type="journal article" date="2021" name="PeerJ">
        <title>Extensive microbial diversity within the chicken gut microbiome revealed by metagenomics and culture.</title>
        <authorList>
            <person name="Gilroy R."/>
            <person name="Ravi A."/>
            <person name="Getino M."/>
            <person name="Pursley I."/>
            <person name="Horton D.L."/>
            <person name="Alikhan N.F."/>
            <person name="Baker D."/>
            <person name="Gharbi K."/>
            <person name="Hall N."/>
            <person name="Watson M."/>
            <person name="Adriaenssens E.M."/>
            <person name="Foster-Nyarko E."/>
            <person name="Jarju S."/>
            <person name="Secka A."/>
            <person name="Antonio M."/>
            <person name="Oren A."/>
            <person name="Chaudhuri R.R."/>
            <person name="La Ragione R."/>
            <person name="Hildebrand F."/>
            <person name="Pallen M.J."/>
        </authorList>
    </citation>
    <scope>NUCLEOTIDE SEQUENCE</scope>
    <source>
        <strain evidence="2">6276</strain>
    </source>
</reference>
<organism evidence="2 3">
    <name type="scientific">Candidatus Scatousia excrementigallinarum</name>
    <dbReference type="NCBI Taxonomy" id="2840935"/>
    <lineage>
        <taxon>Bacteria</taxon>
        <taxon>Candidatus Scatousia</taxon>
    </lineage>
</organism>
<sequence>MKKLLIFLIVTLIAASVSAKDVDYEQVYRDLEVPSHKYVHDIDPGEYYDTQTSTWSPYPLLRLLAPIYFKTIAIEPGYYLLTPREHKGNWYMLFKENGKIKYIVPIYDREIVPEFFYDENLPKPKLSPTQKMHLGMLDFIGKFVPSAKRKPAPPTYLELTDLDNHFISLVVYWGNYRYYTIFRTLQM</sequence>
<reference evidence="2" key="1">
    <citation type="submission" date="2020-10" db="EMBL/GenBank/DDBJ databases">
        <authorList>
            <person name="Gilroy R."/>
        </authorList>
    </citation>
    <scope>NUCLEOTIDE SEQUENCE</scope>
    <source>
        <strain evidence="2">6276</strain>
    </source>
</reference>
<keyword evidence="1" id="KW-0732">Signal</keyword>